<protein>
    <submittedName>
        <fullName evidence="1">Uncharacterized protein</fullName>
    </submittedName>
</protein>
<reference evidence="1" key="2">
    <citation type="journal article" date="2015" name="Fish Shellfish Immunol.">
        <title>Early steps in the European eel (Anguilla anguilla)-Vibrio vulnificus interaction in the gills: Role of the RtxA13 toxin.</title>
        <authorList>
            <person name="Callol A."/>
            <person name="Pajuelo D."/>
            <person name="Ebbesson L."/>
            <person name="Teles M."/>
            <person name="MacKenzie S."/>
            <person name="Amaro C."/>
        </authorList>
    </citation>
    <scope>NUCLEOTIDE SEQUENCE</scope>
</reference>
<sequence length="25" mass="3011">MKLYFLVFLYLLPETFFVGNCINQP</sequence>
<organism evidence="1">
    <name type="scientific">Anguilla anguilla</name>
    <name type="common">European freshwater eel</name>
    <name type="synonym">Muraena anguilla</name>
    <dbReference type="NCBI Taxonomy" id="7936"/>
    <lineage>
        <taxon>Eukaryota</taxon>
        <taxon>Metazoa</taxon>
        <taxon>Chordata</taxon>
        <taxon>Craniata</taxon>
        <taxon>Vertebrata</taxon>
        <taxon>Euteleostomi</taxon>
        <taxon>Actinopterygii</taxon>
        <taxon>Neopterygii</taxon>
        <taxon>Teleostei</taxon>
        <taxon>Anguilliformes</taxon>
        <taxon>Anguillidae</taxon>
        <taxon>Anguilla</taxon>
    </lineage>
</organism>
<evidence type="ECO:0000313" key="1">
    <source>
        <dbReference type="EMBL" id="JAH78879.1"/>
    </source>
</evidence>
<name>A0A0E9VL95_ANGAN</name>
<reference evidence="1" key="1">
    <citation type="submission" date="2014-11" db="EMBL/GenBank/DDBJ databases">
        <authorList>
            <person name="Amaro Gonzalez C."/>
        </authorList>
    </citation>
    <scope>NUCLEOTIDE SEQUENCE</scope>
</reference>
<proteinExistence type="predicted"/>
<dbReference type="EMBL" id="GBXM01029698">
    <property type="protein sequence ID" value="JAH78879.1"/>
    <property type="molecule type" value="Transcribed_RNA"/>
</dbReference>
<dbReference type="AlphaFoldDB" id="A0A0E9VL95"/>
<accession>A0A0E9VL95</accession>